<dbReference type="GO" id="GO:0008195">
    <property type="term" value="F:phosphatidate phosphatase activity"/>
    <property type="evidence" value="ECO:0007669"/>
    <property type="project" value="TreeGrafter"/>
</dbReference>
<accession>A0A9N9XJ35</accession>
<evidence type="ECO:0000259" key="7">
    <source>
        <dbReference type="SMART" id="SM00014"/>
    </source>
</evidence>
<dbReference type="AlphaFoldDB" id="A0A9N9XJ35"/>
<dbReference type="Pfam" id="PF01569">
    <property type="entry name" value="PAP2"/>
    <property type="match status" value="1"/>
</dbReference>
<organism evidence="8 9">
    <name type="scientific">Phyllotreta striolata</name>
    <name type="common">Striped flea beetle</name>
    <name type="synonym">Crioceris striolata</name>
    <dbReference type="NCBI Taxonomy" id="444603"/>
    <lineage>
        <taxon>Eukaryota</taxon>
        <taxon>Metazoa</taxon>
        <taxon>Ecdysozoa</taxon>
        <taxon>Arthropoda</taxon>
        <taxon>Hexapoda</taxon>
        <taxon>Insecta</taxon>
        <taxon>Pterygota</taxon>
        <taxon>Neoptera</taxon>
        <taxon>Endopterygota</taxon>
        <taxon>Coleoptera</taxon>
        <taxon>Polyphaga</taxon>
        <taxon>Cucujiformia</taxon>
        <taxon>Chrysomeloidea</taxon>
        <taxon>Chrysomelidae</taxon>
        <taxon>Galerucinae</taxon>
        <taxon>Alticini</taxon>
        <taxon>Phyllotreta</taxon>
    </lineage>
</organism>
<evidence type="ECO:0000256" key="3">
    <source>
        <dbReference type="ARBA" id="ARBA00022692"/>
    </source>
</evidence>
<evidence type="ECO:0000256" key="5">
    <source>
        <dbReference type="ARBA" id="ARBA00023136"/>
    </source>
</evidence>
<keyword evidence="9" id="KW-1185">Reference proteome</keyword>
<protein>
    <recommendedName>
        <fullName evidence="7">Phosphatidic acid phosphatase type 2/haloperoxidase domain-containing protein</fullName>
    </recommendedName>
</protein>
<sequence length="298" mass="33391">MGAVLAVLGVDEPVSYEPPSKKILCNIYGVQISLAHITTLLISVIVLTLTILLEYGTIPAVQQGFYCGDPQYSHKYKGETVTPEILGVTAVLVPLFIIISTELLAYQSFRKINPYTVVFYMQECIVGVALVLLLTSITKVIVGEHRPHFFDTCQPDTAVNCTAGQFVETFTCTSEYSQIFKVDSSLSFFSGHSSISWFIAIYLCYIIHVRTVTVNAGYIIKPFLISLVLTWSLLCSLSRITDRRHHWWDVLTGSLFGICSALYFAVVVYEKMKKNDPLVRSYKLTEEIPLSIHHRSAL</sequence>
<dbReference type="GO" id="GO:0007165">
    <property type="term" value="P:signal transduction"/>
    <property type="evidence" value="ECO:0007669"/>
    <property type="project" value="TreeGrafter"/>
</dbReference>
<dbReference type="OrthoDB" id="8907274at2759"/>
<evidence type="ECO:0000256" key="4">
    <source>
        <dbReference type="ARBA" id="ARBA00022989"/>
    </source>
</evidence>
<dbReference type="SUPFAM" id="SSF48317">
    <property type="entry name" value="Acid phosphatase/Vanadium-dependent haloperoxidase"/>
    <property type="match status" value="1"/>
</dbReference>
<dbReference type="Gene3D" id="1.20.144.10">
    <property type="entry name" value="Phosphatidic acid phosphatase type 2/haloperoxidase"/>
    <property type="match status" value="1"/>
</dbReference>
<feature type="transmembrane region" description="Helical" evidence="6">
    <location>
        <begin position="27"/>
        <end position="53"/>
    </location>
</feature>
<evidence type="ECO:0000256" key="1">
    <source>
        <dbReference type="ARBA" id="ARBA00004141"/>
    </source>
</evidence>
<keyword evidence="3 6" id="KW-0812">Transmembrane</keyword>
<gene>
    <name evidence="8" type="ORF">PHYEVI_LOCUS731</name>
</gene>
<dbReference type="GO" id="GO:0046839">
    <property type="term" value="P:phospholipid dephosphorylation"/>
    <property type="evidence" value="ECO:0007669"/>
    <property type="project" value="TreeGrafter"/>
</dbReference>
<feature type="transmembrane region" description="Helical" evidence="6">
    <location>
        <begin position="219"/>
        <end position="240"/>
    </location>
</feature>
<evidence type="ECO:0000313" key="9">
    <source>
        <dbReference type="Proteomes" id="UP001153712"/>
    </source>
</evidence>
<dbReference type="InterPro" id="IPR000326">
    <property type="entry name" value="PAP2/HPO"/>
</dbReference>
<dbReference type="EMBL" id="OU900094">
    <property type="protein sequence ID" value="CAG9854267.1"/>
    <property type="molecule type" value="Genomic_DNA"/>
</dbReference>
<dbReference type="PANTHER" id="PTHR10165:SF103">
    <property type="entry name" value="PHOSPHOLIPID PHOSPHATASE HOMOLOG 1.2 HOMOLOG"/>
    <property type="match status" value="1"/>
</dbReference>
<keyword evidence="5 6" id="KW-0472">Membrane</keyword>
<keyword evidence="4 6" id="KW-1133">Transmembrane helix</keyword>
<dbReference type="PANTHER" id="PTHR10165">
    <property type="entry name" value="LIPID PHOSPHATE PHOSPHATASE"/>
    <property type="match status" value="1"/>
</dbReference>
<dbReference type="SMART" id="SM00014">
    <property type="entry name" value="acidPPc"/>
    <property type="match status" value="1"/>
</dbReference>
<dbReference type="InterPro" id="IPR043216">
    <property type="entry name" value="PAP-like"/>
</dbReference>
<evidence type="ECO:0000313" key="8">
    <source>
        <dbReference type="EMBL" id="CAG9854267.1"/>
    </source>
</evidence>
<evidence type="ECO:0000256" key="6">
    <source>
        <dbReference type="SAM" id="Phobius"/>
    </source>
</evidence>
<feature type="transmembrane region" description="Helical" evidence="6">
    <location>
        <begin position="85"/>
        <end position="105"/>
    </location>
</feature>
<reference evidence="8" key="1">
    <citation type="submission" date="2022-01" db="EMBL/GenBank/DDBJ databases">
        <authorList>
            <person name="King R."/>
        </authorList>
    </citation>
    <scope>NUCLEOTIDE SEQUENCE</scope>
</reference>
<evidence type="ECO:0000256" key="2">
    <source>
        <dbReference type="ARBA" id="ARBA00008816"/>
    </source>
</evidence>
<dbReference type="GO" id="GO:0006644">
    <property type="term" value="P:phospholipid metabolic process"/>
    <property type="evidence" value="ECO:0007669"/>
    <property type="project" value="InterPro"/>
</dbReference>
<comment type="similarity">
    <text evidence="2">Belongs to the PA-phosphatase related phosphoesterase family.</text>
</comment>
<comment type="subcellular location">
    <subcellularLocation>
        <location evidence="1">Membrane</location>
        <topology evidence="1">Multi-pass membrane protein</topology>
    </subcellularLocation>
</comment>
<feature type="transmembrane region" description="Helical" evidence="6">
    <location>
        <begin position="246"/>
        <end position="269"/>
    </location>
</feature>
<dbReference type="GO" id="GO:0005886">
    <property type="term" value="C:plasma membrane"/>
    <property type="evidence" value="ECO:0007669"/>
    <property type="project" value="TreeGrafter"/>
</dbReference>
<feature type="transmembrane region" description="Helical" evidence="6">
    <location>
        <begin position="117"/>
        <end position="142"/>
    </location>
</feature>
<name>A0A9N9XJ35_PHYSR</name>
<dbReference type="Proteomes" id="UP001153712">
    <property type="component" value="Chromosome 1"/>
</dbReference>
<proteinExistence type="inferred from homology"/>
<feature type="domain" description="Phosphatidic acid phosphatase type 2/haloperoxidase" evidence="7">
    <location>
        <begin position="126"/>
        <end position="265"/>
    </location>
</feature>
<dbReference type="InterPro" id="IPR036938">
    <property type="entry name" value="PAP2/HPO_sf"/>
</dbReference>
<feature type="transmembrane region" description="Helical" evidence="6">
    <location>
        <begin position="186"/>
        <end position="207"/>
    </location>
</feature>